<proteinExistence type="predicted"/>
<organism evidence="3 4">
    <name type="scientific">Cercophora newfieldiana</name>
    <dbReference type="NCBI Taxonomy" id="92897"/>
    <lineage>
        <taxon>Eukaryota</taxon>
        <taxon>Fungi</taxon>
        <taxon>Dikarya</taxon>
        <taxon>Ascomycota</taxon>
        <taxon>Pezizomycotina</taxon>
        <taxon>Sordariomycetes</taxon>
        <taxon>Sordariomycetidae</taxon>
        <taxon>Sordariales</taxon>
        <taxon>Lasiosphaeriaceae</taxon>
        <taxon>Cercophora</taxon>
    </lineage>
</organism>
<keyword evidence="4" id="KW-1185">Reference proteome</keyword>
<evidence type="ECO:0000313" key="3">
    <source>
        <dbReference type="EMBL" id="KAK0641397.1"/>
    </source>
</evidence>
<dbReference type="AlphaFoldDB" id="A0AA39XXW8"/>
<protein>
    <submittedName>
        <fullName evidence="3">Uncharacterized protein</fullName>
    </submittedName>
</protein>
<sequence>MAVFYLCLSLVLPIVWLHFVSPNVIAGLAKMHQDFKIAANVFVVVHSSVVNGATAMLVITVPFLISTFAYTSGLLDQMTRESAMAQIEIGIQTHLIKILSRRTSAGTAASPSLEEVMDELMRNFTAEPESVVPLLARDQFPTNRRDTRIAAATKYIETLRQSLGTLEPEPGKGAGSEGLRVSERRALGVNVTFVDIADA</sequence>
<keyword evidence="1" id="KW-0812">Transmembrane</keyword>
<gene>
    <name evidence="3" type="ORF">B0T16DRAFT_393683</name>
</gene>
<dbReference type="Proteomes" id="UP001174936">
    <property type="component" value="Unassembled WGS sequence"/>
</dbReference>
<reference evidence="3" key="1">
    <citation type="submission" date="2023-06" db="EMBL/GenBank/DDBJ databases">
        <title>Genome-scale phylogeny and comparative genomics of the fungal order Sordariales.</title>
        <authorList>
            <consortium name="Lawrence Berkeley National Laboratory"/>
            <person name="Hensen N."/>
            <person name="Bonometti L."/>
            <person name="Westerberg I."/>
            <person name="Brannstrom I.O."/>
            <person name="Guillou S."/>
            <person name="Cros-Aarteil S."/>
            <person name="Calhoun S."/>
            <person name="Haridas S."/>
            <person name="Kuo A."/>
            <person name="Mondo S."/>
            <person name="Pangilinan J."/>
            <person name="Riley R."/>
            <person name="Labutti K."/>
            <person name="Andreopoulos B."/>
            <person name="Lipzen A."/>
            <person name="Chen C."/>
            <person name="Yanf M."/>
            <person name="Daum C."/>
            <person name="Ng V."/>
            <person name="Clum A."/>
            <person name="Steindorff A."/>
            <person name="Ohm R."/>
            <person name="Martin F."/>
            <person name="Silar P."/>
            <person name="Natvig D."/>
            <person name="Lalanne C."/>
            <person name="Gautier V."/>
            <person name="Ament-Velasquez S.L."/>
            <person name="Kruys A."/>
            <person name="Hutchinson M.I."/>
            <person name="Powell A.J."/>
            <person name="Barry K."/>
            <person name="Miller A.N."/>
            <person name="Grigoriev I.V."/>
            <person name="Debuchy R."/>
            <person name="Gladieux P."/>
            <person name="Thoren M.H."/>
            <person name="Johannesson H."/>
        </authorList>
    </citation>
    <scope>NUCLEOTIDE SEQUENCE</scope>
    <source>
        <strain evidence="3">SMH2532-1</strain>
    </source>
</reference>
<keyword evidence="1" id="KW-0472">Membrane</keyword>
<feature type="chain" id="PRO_5041313128" evidence="2">
    <location>
        <begin position="23"/>
        <end position="199"/>
    </location>
</feature>
<evidence type="ECO:0000256" key="1">
    <source>
        <dbReference type="SAM" id="Phobius"/>
    </source>
</evidence>
<feature type="signal peptide" evidence="2">
    <location>
        <begin position="1"/>
        <end position="22"/>
    </location>
</feature>
<keyword evidence="1" id="KW-1133">Transmembrane helix</keyword>
<feature type="transmembrane region" description="Helical" evidence="1">
    <location>
        <begin position="50"/>
        <end position="70"/>
    </location>
</feature>
<comment type="caution">
    <text evidence="3">The sequence shown here is derived from an EMBL/GenBank/DDBJ whole genome shotgun (WGS) entry which is preliminary data.</text>
</comment>
<keyword evidence="2" id="KW-0732">Signal</keyword>
<evidence type="ECO:0000256" key="2">
    <source>
        <dbReference type="SAM" id="SignalP"/>
    </source>
</evidence>
<evidence type="ECO:0000313" key="4">
    <source>
        <dbReference type="Proteomes" id="UP001174936"/>
    </source>
</evidence>
<dbReference type="EMBL" id="JAULSV010000006">
    <property type="protein sequence ID" value="KAK0641397.1"/>
    <property type="molecule type" value="Genomic_DNA"/>
</dbReference>
<name>A0AA39XXW8_9PEZI</name>
<accession>A0AA39XXW8</accession>